<keyword evidence="1" id="KW-0732">Signal</keyword>
<dbReference type="RefSeq" id="XP_024729214.1">
    <property type="nucleotide sequence ID" value="XM_024881910.1"/>
</dbReference>
<accession>A0A2J6SNL4</accession>
<dbReference type="AlphaFoldDB" id="A0A2J6SNL4"/>
<feature type="signal peptide" evidence="1">
    <location>
        <begin position="1"/>
        <end position="17"/>
    </location>
</feature>
<protein>
    <recommendedName>
        <fullName evidence="4">Secreted protein</fullName>
    </recommendedName>
</protein>
<dbReference type="Proteomes" id="UP000235371">
    <property type="component" value="Unassembled WGS sequence"/>
</dbReference>
<organism evidence="2 3">
    <name type="scientific">Hyaloscypha bicolor E</name>
    <dbReference type="NCBI Taxonomy" id="1095630"/>
    <lineage>
        <taxon>Eukaryota</taxon>
        <taxon>Fungi</taxon>
        <taxon>Dikarya</taxon>
        <taxon>Ascomycota</taxon>
        <taxon>Pezizomycotina</taxon>
        <taxon>Leotiomycetes</taxon>
        <taxon>Helotiales</taxon>
        <taxon>Hyaloscyphaceae</taxon>
        <taxon>Hyaloscypha</taxon>
        <taxon>Hyaloscypha bicolor</taxon>
    </lineage>
</organism>
<feature type="chain" id="PRO_5014342286" description="Secreted protein" evidence="1">
    <location>
        <begin position="18"/>
        <end position="73"/>
    </location>
</feature>
<evidence type="ECO:0000256" key="1">
    <source>
        <dbReference type="SAM" id="SignalP"/>
    </source>
</evidence>
<gene>
    <name evidence="2" type="ORF">K444DRAFT_621441</name>
</gene>
<evidence type="ECO:0008006" key="4">
    <source>
        <dbReference type="Google" id="ProtNLM"/>
    </source>
</evidence>
<evidence type="ECO:0000313" key="3">
    <source>
        <dbReference type="Proteomes" id="UP000235371"/>
    </source>
</evidence>
<proteinExistence type="predicted"/>
<dbReference type="EMBL" id="KZ613912">
    <property type="protein sequence ID" value="PMD52310.1"/>
    <property type="molecule type" value="Genomic_DNA"/>
</dbReference>
<dbReference type="GeneID" id="36589987"/>
<name>A0A2J6SNL4_9HELO</name>
<keyword evidence="3" id="KW-1185">Reference proteome</keyword>
<sequence>MTLLNLLTFWRVSKSFAFWSHATDVLGPGSQERELPIFQTKYFRHGICLVSQGDISIAIVPDRYSHIVLVRYD</sequence>
<dbReference type="InParanoid" id="A0A2J6SNL4"/>
<reference evidence="2 3" key="1">
    <citation type="submission" date="2016-04" db="EMBL/GenBank/DDBJ databases">
        <title>A degradative enzymes factory behind the ericoid mycorrhizal symbiosis.</title>
        <authorList>
            <consortium name="DOE Joint Genome Institute"/>
            <person name="Martino E."/>
            <person name="Morin E."/>
            <person name="Grelet G."/>
            <person name="Kuo A."/>
            <person name="Kohler A."/>
            <person name="Daghino S."/>
            <person name="Barry K."/>
            <person name="Choi C."/>
            <person name="Cichocki N."/>
            <person name="Clum A."/>
            <person name="Copeland A."/>
            <person name="Hainaut M."/>
            <person name="Haridas S."/>
            <person name="Labutti K."/>
            <person name="Lindquist E."/>
            <person name="Lipzen A."/>
            <person name="Khouja H.-R."/>
            <person name="Murat C."/>
            <person name="Ohm R."/>
            <person name="Olson A."/>
            <person name="Spatafora J."/>
            <person name="Veneault-Fourrey C."/>
            <person name="Henrissat B."/>
            <person name="Grigoriev I."/>
            <person name="Martin F."/>
            <person name="Perotto S."/>
        </authorList>
    </citation>
    <scope>NUCLEOTIDE SEQUENCE [LARGE SCALE GENOMIC DNA]</scope>
    <source>
        <strain evidence="2 3">E</strain>
    </source>
</reference>
<evidence type="ECO:0000313" key="2">
    <source>
        <dbReference type="EMBL" id="PMD52310.1"/>
    </source>
</evidence>